<dbReference type="Proteomes" id="UP001285441">
    <property type="component" value="Unassembled WGS sequence"/>
</dbReference>
<dbReference type="PANTHER" id="PTHR33112">
    <property type="entry name" value="DOMAIN PROTEIN, PUTATIVE-RELATED"/>
    <property type="match status" value="1"/>
</dbReference>
<evidence type="ECO:0000313" key="3">
    <source>
        <dbReference type="EMBL" id="KAK3392950.1"/>
    </source>
</evidence>
<evidence type="ECO:0000259" key="2">
    <source>
        <dbReference type="Pfam" id="PF06985"/>
    </source>
</evidence>
<gene>
    <name evidence="3" type="ORF">B0H63DRAFT_456921</name>
</gene>
<proteinExistence type="predicted"/>
<protein>
    <submittedName>
        <fullName evidence="3">Heterokaryon incompatibility protein-domain-containing protein</fullName>
    </submittedName>
</protein>
<comment type="caution">
    <text evidence="3">The sequence shown here is derived from an EMBL/GenBank/DDBJ whole genome shotgun (WGS) entry which is preliminary data.</text>
</comment>
<keyword evidence="4" id="KW-1185">Reference proteome</keyword>
<feature type="domain" description="Heterokaryon incompatibility" evidence="2">
    <location>
        <begin position="227"/>
        <end position="378"/>
    </location>
</feature>
<sequence>MEALLGSAPSCAICAVVLKGWTESREMVIANSLVEGMFDADDPPPDLYAALPDIAAYWTARRGVKLEVTRKAKSVAIHDGGDQGDRHTVLLRAECQASARSSGDAHDPLLAELRIVMRGDEGVAMDRNTSSLSIWRPSEKTKQAGVSSPYVSDTLLSANPLSQISLNVARRWLKTCLETHGSACSVAYAAAEPMWRRMPTRVLEIVSGSTKIYLREPQEHKLTDPRYVALSHCWGQDGTPFTTTHSTLASRKEGIEIAALPQTFRDSLVLSASLGLQYIWIDSLCIIQDDIGDWEAQSAQMASIYRNAYLVLGAANGSSDTMGFLDPREIQELVRLPWRNYGLALQLLPAEGRRWTDSAGPDPLAREPTNARAWCLQERQLPMRALYYGTRQMFWECERMRASEDGDAAAQEGSHLERLCATGNIAGSVFSRPQRSPYEEKRGANWVDWYAMIENYTSRSITKHTDRLPALSGLAQAVTAATRDVYIAGMWKAGLLEGLLWCRTQLGQILCTTADYVAPSWSWASVIGPVQFPVYGWYMNRAQWKAKMSDFEALAEYVSHLTEQKDLDEFGQLKGGYLTLKAPLVPVASIKPRQIETPLIQNLFGQEPLRSVVGDVVLEIQAGEGALTQDMWIEGGLDRPEEGDVSENGRLSVVFLTRLPYVLEDGWIEHRFGLIVQKLDDGQYRRVGFVDGFILGRVEGETLGIVGYLREPKEGDLDEEERPNNLARDPLGLNKSEITIG</sequence>
<dbReference type="AlphaFoldDB" id="A0AAE0U705"/>
<evidence type="ECO:0000256" key="1">
    <source>
        <dbReference type="SAM" id="MobiDB-lite"/>
    </source>
</evidence>
<feature type="region of interest" description="Disordered" evidence="1">
    <location>
        <begin position="714"/>
        <end position="741"/>
    </location>
</feature>
<dbReference type="Pfam" id="PF06985">
    <property type="entry name" value="HET"/>
    <property type="match status" value="1"/>
</dbReference>
<reference evidence="3" key="2">
    <citation type="submission" date="2023-06" db="EMBL/GenBank/DDBJ databases">
        <authorList>
            <consortium name="Lawrence Berkeley National Laboratory"/>
            <person name="Haridas S."/>
            <person name="Hensen N."/>
            <person name="Bonometti L."/>
            <person name="Westerberg I."/>
            <person name="Brannstrom I.O."/>
            <person name="Guillou S."/>
            <person name="Cros-Aarteil S."/>
            <person name="Calhoun S."/>
            <person name="Kuo A."/>
            <person name="Mondo S."/>
            <person name="Pangilinan J."/>
            <person name="Riley R."/>
            <person name="LaButti K."/>
            <person name="Andreopoulos B."/>
            <person name="Lipzen A."/>
            <person name="Chen C."/>
            <person name="Yanf M."/>
            <person name="Daum C."/>
            <person name="Ng V."/>
            <person name="Clum A."/>
            <person name="Steindorff A."/>
            <person name="Ohm R."/>
            <person name="Martin F."/>
            <person name="Silar P."/>
            <person name="Natvig D."/>
            <person name="Lalanne C."/>
            <person name="Gautier V."/>
            <person name="Ament-velasquez S.L."/>
            <person name="Kruys A."/>
            <person name="Hutchinson M.I."/>
            <person name="Powell A.J."/>
            <person name="Barry K."/>
            <person name="Miller A.N."/>
            <person name="Grigoriev I.V."/>
            <person name="Debuchy R."/>
            <person name="Gladieux P."/>
            <person name="Thoren M.H."/>
            <person name="Johannesson H."/>
        </authorList>
    </citation>
    <scope>NUCLEOTIDE SEQUENCE</scope>
    <source>
        <strain evidence="3">CBS 232.78</strain>
    </source>
</reference>
<organism evidence="3 4">
    <name type="scientific">Podospora didyma</name>
    <dbReference type="NCBI Taxonomy" id="330526"/>
    <lineage>
        <taxon>Eukaryota</taxon>
        <taxon>Fungi</taxon>
        <taxon>Dikarya</taxon>
        <taxon>Ascomycota</taxon>
        <taxon>Pezizomycotina</taxon>
        <taxon>Sordariomycetes</taxon>
        <taxon>Sordariomycetidae</taxon>
        <taxon>Sordariales</taxon>
        <taxon>Podosporaceae</taxon>
        <taxon>Podospora</taxon>
    </lineage>
</organism>
<name>A0AAE0U705_9PEZI</name>
<evidence type="ECO:0000313" key="4">
    <source>
        <dbReference type="Proteomes" id="UP001285441"/>
    </source>
</evidence>
<dbReference type="EMBL" id="JAULSW010000001">
    <property type="protein sequence ID" value="KAK3392950.1"/>
    <property type="molecule type" value="Genomic_DNA"/>
</dbReference>
<dbReference type="InterPro" id="IPR010730">
    <property type="entry name" value="HET"/>
</dbReference>
<dbReference type="PANTHER" id="PTHR33112:SF16">
    <property type="entry name" value="HETEROKARYON INCOMPATIBILITY DOMAIN-CONTAINING PROTEIN"/>
    <property type="match status" value="1"/>
</dbReference>
<accession>A0AAE0U705</accession>
<reference evidence="3" key="1">
    <citation type="journal article" date="2023" name="Mol. Phylogenet. Evol.">
        <title>Genome-scale phylogeny and comparative genomics of the fungal order Sordariales.</title>
        <authorList>
            <person name="Hensen N."/>
            <person name="Bonometti L."/>
            <person name="Westerberg I."/>
            <person name="Brannstrom I.O."/>
            <person name="Guillou S."/>
            <person name="Cros-Aarteil S."/>
            <person name="Calhoun S."/>
            <person name="Haridas S."/>
            <person name="Kuo A."/>
            <person name="Mondo S."/>
            <person name="Pangilinan J."/>
            <person name="Riley R."/>
            <person name="LaButti K."/>
            <person name="Andreopoulos B."/>
            <person name="Lipzen A."/>
            <person name="Chen C."/>
            <person name="Yan M."/>
            <person name="Daum C."/>
            <person name="Ng V."/>
            <person name="Clum A."/>
            <person name="Steindorff A."/>
            <person name="Ohm R.A."/>
            <person name="Martin F."/>
            <person name="Silar P."/>
            <person name="Natvig D.O."/>
            <person name="Lalanne C."/>
            <person name="Gautier V."/>
            <person name="Ament-Velasquez S.L."/>
            <person name="Kruys A."/>
            <person name="Hutchinson M.I."/>
            <person name="Powell A.J."/>
            <person name="Barry K."/>
            <person name="Miller A.N."/>
            <person name="Grigoriev I.V."/>
            <person name="Debuchy R."/>
            <person name="Gladieux P."/>
            <person name="Hiltunen Thoren M."/>
            <person name="Johannesson H."/>
        </authorList>
    </citation>
    <scope>NUCLEOTIDE SEQUENCE</scope>
    <source>
        <strain evidence="3">CBS 232.78</strain>
    </source>
</reference>